<gene>
    <name evidence="2" type="ORF">EW142_03965</name>
</gene>
<sequence>MKTDEKARFYKLRLFFIRIRHGLFLWTLRSILAKLGIDIGPYYWVLEGDGLCDDPKIKGNSEDYHTDLLSTEEIASLRNITFFDPKHVSKASENGQMKVIALKHANEVAAVMCIQYDNVVYRKKEYQLKSNEAYLLNMYTYQSFRGKNLAPYLRYHTYGMLRKEGIERIYSVTDYFNKSSLKFKKKLNARPIALYFAIVLFKRFHKTFKIKSYGA</sequence>
<accession>A0A4Q8QET0</accession>
<dbReference type="GO" id="GO:0016747">
    <property type="term" value="F:acyltransferase activity, transferring groups other than amino-acyl groups"/>
    <property type="evidence" value="ECO:0007669"/>
    <property type="project" value="InterPro"/>
</dbReference>
<reference evidence="2 3" key="1">
    <citation type="submission" date="2019-02" db="EMBL/GenBank/DDBJ databases">
        <title>Draft genome sequence of Muricauda sp. 176CP4-71.</title>
        <authorList>
            <person name="Park J.-S."/>
        </authorList>
    </citation>
    <scope>NUCLEOTIDE SEQUENCE [LARGE SCALE GENOMIC DNA]</scope>
    <source>
        <strain evidence="2 3">176CP4-71</strain>
    </source>
</reference>
<dbReference type="SUPFAM" id="SSF55729">
    <property type="entry name" value="Acyl-CoA N-acyltransferases (Nat)"/>
    <property type="match status" value="1"/>
</dbReference>
<dbReference type="AlphaFoldDB" id="A0A4Q8QET0"/>
<dbReference type="EMBL" id="SGIU01000001">
    <property type="protein sequence ID" value="TAI48961.1"/>
    <property type="molecule type" value="Genomic_DNA"/>
</dbReference>
<feature type="domain" description="N-acetyltransferase" evidence="1">
    <location>
        <begin position="98"/>
        <end position="186"/>
    </location>
</feature>
<dbReference type="RefSeq" id="WP_130609956.1">
    <property type="nucleotide sequence ID" value="NZ_SGIU01000001.1"/>
</dbReference>
<dbReference type="InterPro" id="IPR000182">
    <property type="entry name" value="GNAT_dom"/>
</dbReference>
<evidence type="ECO:0000313" key="3">
    <source>
        <dbReference type="Proteomes" id="UP000291981"/>
    </source>
</evidence>
<dbReference type="InterPro" id="IPR016181">
    <property type="entry name" value="Acyl_CoA_acyltransferase"/>
</dbReference>
<organism evidence="2 3">
    <name type="scientific">Flagellimonas allohymeniacidonis</name>
    <dbReference type="NCBI Taxonomy" id="2517819"/>
    <lineage>
        <taxon>Bacteria</taxon>
        <taxon>Pseudomonadati</taxon>
        <taxon>Bacteroidota</taxon>
        <taxon>Flavobacteriia</taxon>
        <taxon>Flavobacteriales</taxon>
        <taxon>Flavobacteriaceae</taxon>
        <taxon>Flagellimonas</taxon>
    </lineage>
</organism>
<dbReference type="Pfam" id="PF00583">
    <property type="entry name" value="Acetyltransf_1"/>
    <property type="match status" value="1"/>
</dbReference>
<evidence type="ECO:0000313" key="2">
    <source>
        <dbReference type="EMBL" id="TAI48961.1"/>
    </source>
</evidence>
<comment type="caution">
    <text evidence="2">The sequence shown here is derived from an EMBL/GenBank/DDBJ whole genome shotgun (WGS) entry which is preliminary data.</text>
</comment>
<keyword evidence="3" id="KW-1185">Reference proteome</keyword>
<protein>
    <recommendedName>
        <fullName evidence="1">N-acetyltransferase domain-containing protein</fullName>
    </recommendedName>
</protein>
<evidence type="ECO:0000259" key="1">
    <source>
        <dbReference type="Pfam" id="PF00583"/>
    </source>
</evidence>
<dbReference type="Gene3D" id="3.40.630.30">
    <property type="match status" value="1"/>
</dbReference>
<name>A0A4Q8QET0_9FLAO</name>
<proteinExistence type="predicted"/>
<dbReference type="Proteomes" id="UP000291981">
    <property type="component" value="Unassembled WGS sequence"/>
</dbReference>
<dbReference type="OrthoDB" id="1419559at2"/>